<dbReference type="InterPro" id="IPR036397">
    <property type="entry name" value="RNaseH_sf"/>
</dbReference>
<name>A0A8X6S5Z9_TRICX</name>
<dbReference type="GO" id="GO:0003676">
    <property type="term" value="F:nucleic acid binding"/>
    <property type="evidence" value="ECO:0007669"/>
    <property type="project" value="InterPro"/>
</dbReference>
<proteinExistence type="predicted"/>
<evidence type="ECO:0000313" key="3">
    <source>
        <dbReference type="Proteomes" id="UP000887159"/>
    </source>
</evidence>
<dbReference type="Gene3D" id="3.30.420.10">
    <property type="entry name" value="Ribonuclease H-like superfamily/Ribonuclease H"/>
    <property type="match status" value="1"/>
</dbReference>
<dbReference type="AlphaFoldDB" id="A0A8X6S5Z9"/>
<keyword evidence="3" id="KW-1185">Reference proteome</keyword>
<dbReference type="Proteomes" id="UP000887159">
    <property type="component" value="Unassembled WGS sequence"/>
</dbReference>
<feature type="region of interest" description="Disordered" evidence="1">
    <location>
        <begin position="120"/>
        <end position="291"/>
    </location>
</feature>
<evidence type="ECO:0000256" key="1">
    <source>
        <dbReference type="SAM" id="MobiDB-lite"/>
    </source>
</evidence>
<comment type="caution">
    <text evidence="2">The sequence shown here is derived from an EMBL/GenBank/DDBJ whole genome shotgun (WGS) entry which is preliminary data.</text>
</comment>
<reference evidence="2" key="1">
    <citation type="submission" date="2020-08" db="EMBL/GenBank/DDBJ databases">
        <title>Multicomponent nature underlies the extraordinary mechanical properties of spider dragline silk.</title>
        <authorList>
            <person name="Kono N."/>
            <person name="Nakamura H."/>
            <person name="Mori M."/>
            <person name="Yoshida Y."/>
            <person name="Ohtoshi R."/>
            <person name="Malay A.D."/>
            <person name="Moran D.A.P."/>
            <person name="Tomita M."/>
            <person name="Numata K."/>
            <person name="Arakawa K."/>
        </authorList>
    </citation>
    <scope>NUCLEOTIDE SEQUENCE</scope>
</reference>
<gene>
    <name evidence="2" type="primary">NCL1_55924</name>
    <name evidence="2" type="ORF">TNCV_5075801</name>
</gene>
<sequence>MERVNCDLLQMIASFVNNNHETWDQFLKEFANALRRAVHATTGKTPAELFLSRKLITPFQKLVMVTDGAEFVVDNIEKLGKLGRKLEFNMKSGRSTTIGDTKLTLRTTVNVDQVRIYHQRKSDESVVDRDRSISKGSEYQSNSLEFSRPRLDRSQGFRSSKSSKKQVKKREKPSVADNKSGRREQWASKRKRTSGSNESSVGLRQRTYKKRTPEVRRFKGGVPLSLEENPDKKRRSPSSTSSNQQAKKRARRTKEKNGQVPAGGYRPGSAEERRLHSSRIQQGRSRNKGGI</sequence>
<evidence type="ECO:0000313" key="2">
    <source>
        <dbReference type="EMBL" id="GFY01113.1"/>
    </source>
</evidence>
<dbReference type="EMBL" id="BMAU01021225">
    <property type="protein sequence ID" value="GFY01113.1"/>
    <property type="molecule type" value="Genomic_DNA"/>
</dbReference>
<feature type="compositionally biased region" description="Basic residues" evidence="1">
    <location>
        <begin position="161"/>
        <end position="171"/>
    </location>
</feature>
<protein>
    <submittedName>
        <fullName evidence="2">Uncharacterized protein</fullName>
    </submittedName>
</protein>
<feature type="compositionally biased region" description="Polar residues" evidence="1">
    <location>
        <begin position="134"/>
        <end position="145"/>
    </location>
</feature>
<feature type="compositionally biased region" description="Basic and acidic residues" evidence="1">
    <location>
        <begin position="120"/>
        <end position="133"/>
    </location>
</feature>
<accession>A0A8X6S5Z9</accession>
<organism evidence="2 3">
    <name type="scientific">Trichonephila clavipes</name>
    <name type="common">Golden silk orbweaver</name>
    <name type="synonym">Nephila clavipes</name>
    <dbReference type="NCBI Taxonomy" id="2585209"/>
    <lineage>
        <taxon>Eukaryota</taxon>
        <taxon>Metazoa</taxon>
        <taxon>Ecdysozoa</taxon>
        <taxon>Arthropoda</taxon>
        <taxon>Chelicerata</taxon>
        <taxon>Arachnida</taxon>
        <taxon>Araneae</taxon>
        <taxon>Araneomorphae</taxon>
        <taxon>Entelegynae</taxon>
        <taxon>Araneoidea</taxon>
        <taxon>Nephilidae</taxon>
        <taxon>Trichonephila</taxon>
    </lineage>
</organism>